<name>A0A1M6MQN9_9FIRM</name>
<protein>
    <submittedName>
        <fullName evidence="1">Uncharacterized protein</fullName>
    </submittedName>
</protein>
<dbReference type="Proteomes" id="UP000184529">
    <property type="component" value="Unassembled WGS sequence"/>
</dbReference>
<evidence type="ECO:0000313" key="2">
    <source>
        <dbReference type="Proteomes" id="UP000184529"/>
    </source>
</evidence>
<sequence length="48" mass="5687">MLFVFFNQSSINQKLKQLEKGFFVFFQLKKAIPETAENTMVKIYVVQL</sequence>
<evidence type="ECO:0000313" key="1">
    <source>
        <dbReference type="EMBL" id="SHJ85593.1"/>
    </source>
</evidence>
<accession>A0A1M6MQN9</accession>
<dbReference type="AlphaFoldDB" id="A0A1M6MQN9"/>
<dbReference type="EMBL" id="FQZM01000078">
    <property type="protein sequence ID" value="SHJ85593.1"/>
    <property type="molecule type" value="Genomic_DNA"/>
</dbReference>
<reference evidence="2" key="1">
    <citation type="submission" date="2016-11" db="EMBL/GenBank/DDBJ databases">
        <authorList>
            <person name="Varghese N."/>
            <person name="Submissions S."/>
        </authorList>
    </citation>
    <scope>NUCLEOTIDE SEQUENCE [LARGE SCALE GENOMIC DNA]</scope>
    <source>
        <strain evidence="2">DSM 16057</strain>
    </source>
</reference>
<keyword evidence="2" id="KW-1185">Reference proteome</keyword>
<gene>
    <name evidence="1" type="ORF">SAMN02745219_03499</name>
</gene>
<proteinExistence type="predicted"/>
<organism evidence="1 2">
    <name type="scientific">Desulfofundulus thermosubterraneus DSM 16057</name>
    <dbReference type="NCBI Taxonomy" id="1121432"/>
    <lineage>
        <taxon>Bacteria</taxon>
        <taxon>Bacillati</taxon>
        <taxon>Bacillota</taxon>
        <taxon>Clostridia</taxon>
        <taxon>Eubacteriales</taxon>
        <taxon>Peptococcaceae</taxon>
        <taxon>Desulfofundulus</taxon>
    </lineage>
</organism>